<dbReference type="PANTHER" id="PTHR30349">
    <property type="entry name" value="PHAGE INTEGRASE-RELATED"/>
    <property type="match status" value="1"/>
</dbReference>
<dbReference type="EMBL" id="WRXO01000009">
    <property type="protein sequence ID" value="MVT43839.1"/>
    <property type="molecule type" value="Genomic_DNA"/>
</dbReference>
<name>A0A6N8JHK5_9BACT</name>
<dbReference type="Proteomes" id="UP000468388">
    <property type="component" value="Unassembled WGS sequence"/>
</dbReference>
<evidence type="ECO:0000256" key="2">
    <source>
        <dbReference type="ARBA" id="ARBA00022908"/>
    </source>
</evidence>
<dbReference type="GO" id="GO:0015074">
    <property type="term" value="P:DNA integration"/>
    <property type="evidence" value="ECO:0007669"/>
    <property type="project" value="UniProtKB-KW"/>
</dbReference>
<dbReference type="Gene3D" id="1.10.443.10">
    <property type="entry name" value="Intergrase catalytic core"/>
    <property type="match status" value="1"/>
</dbReference>
<dbReference type="Pfam" id="PF02899">
    <property type="entry name" value="Phage_int_SAM_1"/>
    <property type="match status" value="1"/>
</dbReference>
<evidence type="ECO:0000256" key="4">
    <source>
        <dbReference type="ARBA" id="ARBA00023172"/>
    </source>
</evidence>
<evidence type="ECO:0000256" key="5">
    <source>
        <dbReference type="PROSITE-ProRule" id="PRU01248"/>
    </source>
</evidence>
<comment type="caution">
    <text evidence="7">The sequence shown here is derived from an EMBL/GenBank/DDBJ whole genome shotgun (WGS) entry which is preliminary data.</text>
</comment>
<dbReference type="OrthoDB" id="1407105at2"/>
<keyword evidence="4" id="KW-0233">DNA recombination</keyword>
<dbReference type="InterPro" id="IPR002104">
    <property type="entry name" value="Integrase_catalytic"/>
</dbReference>
<protein>
    <submittedName>
        <fullName evidence="7">Tyrosine-type recombinase/integrase</fullName>
    </submittedName>
</protein>
<evidence type="ECO:0000313" key="7">
    <source>
        <dbReference type="EMBL" id="MVT43839.1"/>
    </source>
</evidence>
<evidence type="ECO:0000313" key="8">
    <source>
        <dbReference type="Proteomes" id="UP000468388"/>
    </source>
</evidence>
<gene>
    <name evidence="7" type="ORF">GO495_24810</name>
</gene>
<feature type="domain" description="Core-binding (CB)" evidence="6">
    <location>
        <begin position="1"/>
        <end position="79"/>
    </location>
</feature>
<dbReference type="InterPro" id="IPR050090">
    <property type="entry name" value="Tyrosine_recombinase_XerCD"/>
</dbReference>
<dbReference type="InterPro" id="IPR004107">
    <property type="entry name" value="Integrase_SAM-like_N"/>
</dbReference>
<dbReference type="SUPFAM" id="SSF56349">
    <property type="entry name" value="DNA breaking-rejoining enzymes"/>
    <property type="match status" value="1"/>
</dbReference>
<evidence type="ECO:0000256" key="3">
    <source>
        <dbReference type="ARBA" id="ARBA00023125"/>
    </source>
</evidence>
<evidence type="ECO:0000256" key="1">
    <source>
        <dbReference type="ARBA" id="ARBA00008857"/>
    </source>
</evidence>
<accession>A0A6N8JHK5</accession>
<keyword evidence="8" id="KW-1185">Reference proteome</keyword>
<sequence length="286" mass="33605">MMTFNTYLAQKNYSPATITTYTKYLQNFTQWLEVELLTAAEVTYSGLLEYIRWLQEKGKKNALIQHILCPLRHYFNYLIVTGERIDNPAAGLFLKGITRRLPGNLLSLEQLQQLYEQYNIQLHVPVVKKIMLGLLIYQGITVEELRRLEAADFYLQEGKVNIGGSRHSNERWLKLEPLQVLHLQEYLKVNRFKAGPLFTVEKNGIIGKHNIVCQVNWMMRQLRQLNPKLINAQQIRSSVITAWLKPHHLRQVQYMAGHRYVSSTQRYQVSHLEDLQSSLRRYHPMK</sequence>
<dbReference type="CDD" id="cd00397">
    <property type="entry name" value="DNA_BRE_C"/>
    <property type="match status" value="1"/>
</dbReference>
<keyword evidence="2" id="KW-0229">DNA integration</keyword>
<dbReference type="RefSeq" id="WP_157302654.1">
    <property type="nucleotide sequence ID" value="NZ_BAAAZB010000001.1"/>
</dbReference>
<proteinExistence type="inferred from homology"/>
<dbReference type="InterPro" id="IPR013762">
    <property type="entry name" value="Integrase-like_cat_sf"/>
</dbReference>
<comment type="similarity">
    <text evidence="1">Belongs to the 'phage' integrase family.</text>
</comment>
<dbReference type="InterPro" id="IPR010998">
    <property type="entry name" value="Integrase_recombinase_N"/>
</dbReference>
<organism evidence="7 8">
    <name type="scientific">Chitinophaga oryziterrae</name>
    <dbReference type="NCBI Taxonomy" id="1031224"/>
    <lineage>
        <taxon>Bacteria</taxon>
        <taxon>Pseudomonadati</taxon>
        <taxon>Bacteroidota</taxon>
        <taxon>Chitinophagia</taxon>
        <taxon>Chitinophagales</taxon>
        <taxon>Chitinophagaceae</taxon>
        <taxon>Chitinophaga</taxon>
    </lineage>
</organism>
<evidence type="ECO:0000259" key="6">
    <source>
        <dbReference type="PROSITE" id="PS51900"/>
    </source>
</evidence>
<dbReference type="AlphaFoldDB" id="A0A6N8JHK5"/>
<dbReference type="GO" id="GO:0006310">
    <property type="term" value="P:DNA recombination"/>
    <property type="evidence" value="ECO:0007669"/>
    <property type="project" value="UniProtKB-KW"/>
</dbReference>
<dbReference type="InterPro" id="IPR011010">
    <property type="entry name" value="DNA_brk_join_enz"/>
</dbReference>
<dbReference type="PANTHER" id="PTHR30349:SF41">
    <property type="entry name" value="INTEGRASE_RECOMBINASE PROTEIN MJ0367-RELATED"/>
    <property type="match status" value="1"/>
</dbReference>
<reference evidence="7 8" key="1">
    <citation type="submission" date="2019-12" db="EMBL/GenBank/DDBJ databases">
        <title>The draft genomic sequence of strain Chitinophaga oryziterrae JCM 16595.</title>
        <authorList>
            <person name="Zhang X."/>
        </authorList>
    </citation>
    <scope>NUCLEOTIDE SEQUENCE [LARGE SCALE GENOMIC DNA]</scope>
    <source>
        <strain evidence="7 8">JCM 16595</strain>
    </source>
</reference>
<keyword evidence="3 5" id="KW-0238">DNA-binding</keyword>
<dbReference type="PROSITE" id="PS51900">
    <property type="entry name" value="CB"/>
    <property type="match status" value="1"/>
</dbReference>
<dbReference type="Gene3D" id="1.10.150.130">
    <property type="match status" value="1"/>
</dbReference>
<dbReference type="Pfam" id="PF00589">
    <property type="entry name" value="Phage_integrase"/>
    <property type="match status" value="1"/>
</dbReference>
<dbReference type="InterPro" id="IPR044068">
    <property type="entry name" value="CB"/>
</dbReference>
<dbReference type="GO" id="GO:0003677">
    <property type="term" value="F:DNA binding"/>
    <property type="evidence" value="ECO:0007669"/>
    <property type="project" value="UniProtKB-UniRule"/>
</dbReference>